<keyword evidence="2" id="KW-1185">Reference proteome</keyword>
<reference evidence="1" key="1">
    <citation type="submission" date="2021-12" db="EMBL/GenBank/DDBJ databases">
        <authorList>
            <person name="Ulrich A."/>
        </authorList>
    </citation>
    <scope>NUCLEOTIDE SEQUENCE</scope>
    <source>
        <strain evidence="1">A1P009</strain>
    </source>
</reference>
<protein>
    <submittedName>
        <fullName evidence="1">Uncharacterized protein</fullName>
    </submittedName>
</protein>
<reference evidence="1" key="2">
    <citation type="journal article" date="2022" name="Syst. Appl. Microbiol.">
        <title>Physiological and genomic characterisation of Luteimonas fraxinea sp. nov., a bacterial species associated with trees tolerant to ash dieback.</title>
        <authorList>
            <person name="Ulrich K."/>
            <person name="Becker R."/>
            <person name="Behrendt U."/>
            <person name="Kube M."/>
            <person name="Schneck V."/>
            <person name="Ulrich A."/>
        </authorList>
    </citation>
    <scope>NUCLEOTIDE SEQUENCE</scope>
    <source>
        <strain evidence="1">A1P009</strain>
    </source>
</reference>
<accession>A0ABS8UDT1</accession>
<dbReference type="Proteomes" id="UP001430360">
    <property type="component" value="Unassembled WGS sequence"/>
</dbReference>
<dbReference type="EMBL" id="JAJQKU010000003">
    <property type="protein sequence ID" value="MCD9097618.1"/>
    <property type="molecule type" value="Genomic_DNA"/>
</dbReference>
<dbReference type="RefSeq" id="WP_232136682.1">
    <property type="nucleotide sequence ID" value="NZ_CP089507.1"/>
</dbReference>
<sequence length="54" mass="5716">MSRMHAIVNAAAHLAPPVALRQARLFGLGYGRSSGYGTPRSYAAASVPSRFRVA</sequence>
<comment type="caution">
    <text evidence="1">The sequence shown here is derived from an EMBL/GenBank/DDBJ whole genome shotgun (WGS) entry which is preliminary data.</text>
</comment>
<organism evidence="1 2">
    <name type="scientific">Luteimonas fraxinea</name>
    <dbReference type="NCBI Taxonomy" id="2901869"/>
    <lineage>
        <taxon>Bacteria</taxon>
        <taxon>Pseudomonadati</taxon>
        <taxon>Pseudomonadota</taxon>
        <taxon>Gammaproteobacteria</taxon>
        <taxon>Lysobacterales</taxon>
        <taxon>Lysobacteraceae</taxon>
        <taxon>Luteimonas</taxon>
    </lineage>
</organism>
<evidence type="ECO:0000313" key="2">
    <source>
        <dbReference type="Proteomes" id="UP001430360"/>
    </source>
</evidence>
<proteinExistence type="predicted"/>
<evidence type="ECO:0000313" key="1">
    <source>
        <dbReference type="EMBL" id="MCD9097618.1"/>
    </source>
</evidence>
<name>A0ABS8UDT1_9GAMM</name>
<gene>
    <name evidence="1" type="ORF">LTT95_11780</name>
</gene>